<dbReference type="InterPro" id="IPR038484">
    <property type="entry name" value="MucB/RseB_C_sf"/>
</dbReference>
<feature type="signal peptide" evidence="5">
    <location>
        <begin position="1"/>
        <end position="28"/>
    </location>
</feature>
<reference evidence="8 9" key="1">
    <citation type="journal article" date="2010" name="Int. J. Syst. Evol. Microbiol.">
        <title>Reclassification of Herbaspirillum putei as a later heterotypic synonym of Herbaspirillum huttiense, with the description of H. huttiense subsp. huttiense subsp. nov. and H. huttiense subsp. putei subsp. nov., comb. nov., and description of Herbaspirillum aquaticum sp. nov.</title>
        <authorList>
            <person name="Dobritsa A.P."/>
            <person name="Reddy M.C."/>
            <person name="Samadpour M."/>
        </authorList>
    </citation>
    <scope>NUCLEOTIDE SEQUENCE [LARGE SCALE GENOMIC DNA]</scope>
    <source>
        <strain evidence="8 9">IEH 4430</strain>
    </source>
</reference>
<comment type="subcellular location">
    <subcellularLocation>
        <location evidence="1">Periplasm</location>
    </subcellularLocation>
</comment>
<dbReference type="RefSeq" id="WP_088753660.1">
    <property type="nucleotide sequence ID" value="NZ_NJGV01000002.1"/>
</dbReference>
<feature type="chain" id="PRO_5012917471" evidence="5">
    <location>
        <begin position="29"/>
        <end position="348"/>
    </location>
</feature>
<evidence type="ECO:0000256" key="5">
    <source>
        <dbReference type="SAM" id="SignalP"/>
    </source>
</evidence>
<feature type="domain" description="MucB/RseB N-terminal" evidence="6">
    <location>
        <begin position="48"/>
        <end position="219"/>
    </location>
</feature>
<comment type="caution">
    <text evidence="8">The sequence shown here is derived from an EMBL/GenBank/DDBJ whole genome shotgun (WGS) entry which is preliminary data.</text>
</comment>
<dbReference type="InterPro" id="IPR005588">
    <property type="entry name" value="MucB_RseB"/>
</dbReference>
<proteinExistence type="inferred from homology"/>
<evidence type="ECO:0000256" key="1">
    <source>
        <dbReference type="ARBA" id="ARBA00004418"/>
    </source>
</evidence>
<evidence type="ECO:0000259" key="6">
    <source>
        <dbReference type="Pfam" id="PF03888"/>
    </source>
</evidence>
<evidence type="ECO:0000256" key="4">
    <source>
        <dbReference type="ARBA" id="ARBA00022764"/>
    </source>
</evidence>
<dbReference type="EMBL" id="NJGV01000002">
    <property type="protein sequence ID" value="OWY36099.1"/>
    <property type="molecule type" value="Genomic_DNA"/>
</dbReference>
<dbReference type="InterPro" id="IPR033434">
    <property type="entry name" value="MucB/RseB_N"/>
</dbReference>
<dbReference type="AlphaFoldDB" id="A0A225SXT5"/>
<evidence type="ECO:0000259" key="7">
    <source>
        <dbReference type="Pfam" id="PF17188"/>
    </source>
</evidence>
<dbReference type="Gene3D" id="3.30.200.100">
    <property type="entry name" value="MucB/RseB, C-terminal domain"/>
    <property type="match status" value="1"/>
</dbReference>
<dbReference type="GO" id="GO:0042597">
    <property type="term" value="C:periplasmic space"/>
    <property type="evidence" value="ECO:0007669"/>
    <property type="project" value="UniProtKB-SubCell"/>
</dbReference>
<comment type="similarity">
    <text evidence="2">Belongs to the RseB family.</text>
</comment>
<evidence type="ECO:0000256" key="3">
    <source>
        <dbReference type="ARBA" id="ARBA00022729"/>
    </source>
</evidence>
<dbReference type="PANTHER" id="PTHR38782">
    <property type="match status" value="1"/>
</dbReference>
<dbReference type="PIRSF" id="PIRSF005427">
    <property type="entry name" value="RseB"/>
    <property type="match status" value="1"/>
</dbReference>
<organism evidence="8 9">
    <name type="scientific">Herbaspirillum aquaticum</name>
    <dbReference type="NCBI Taxonomy" id="568783"/>
    <lineage>
        <taxon>Bacteria</taxon>
        <taxon>Pseudomonadati</taxon>
        <taxon>Pseudomonadota</taxon>
        <taxon>Betaproteobacteria</taxon>
        <taxon>Burkholderiales</taxon>
        <taxon>Oxalobacteraceae</taxon>
        <taxon>Herbaspirillum</taxon>
    </lineage>
</organism>
<accession>A0A225SXT5</accession>
<keyword evidence="3 5" id="KW-0732">Signal</keyword>
<dbReference type="InterPro" id="IPR033436">
    <property type="entry name" value="MucB/RseB_C"/>
</dbReference>
<dbReference type="CDD" id="cd16327">
    <property type="entry name" value="RseB"/>
    <property type="match status" value="1"/>
</dbReference>
<dbReference type="Proteomes" id="UP000214747">
    <property type="component" value="Unassembled WGS sequence"/>
</dbReference>
<feature type="domain" description="MucB/RseB C-terminal" evidence="7">
    <location>
        <begin position="240"/>
        <end position="344"/>
    </location>
</feature>
<dbReference type="PANTHER" id="PTHR38782:SF1">
    <property type="entry name" value="SIGMA-E FACTOR REGULATORY PROTEIN RSEB"/>
    <property type="match status" value="1"/>
</dbReference>
<evidence type="ECO:0000313" key="9">
    <source>
        <dbReference type="Proteomes" id="UP000214747"/>
    </source>
</evidence>
<dbReference type="Pfam" id="PF03888">
    <property type="entry name" value="MucB_RseB"/>
    <property type="match status" value="1"/>
</dbReference>
<evidence type="ECO:0000313" key="8">
    <source>
        <dbReference type="EMBL" id="OWY36099.1"/>
    </source>
</evidence>
<keyword evidence="4" id="KW-0574">Periplasm</keyword>
<sequence length="348" mass="38144">MHLTGRLYGVLCLLATLLGFSLAPSAHAADGVSTTAASEATTSSAMLAQLQKMQSAAQRLNYSGSFVYQQAAQMRSSRVTHVVAGKSELEKLELLDGKPREFVRDNEEVASYDPEQRIVRREKRVTRDTFPAIVDARPEDLARYYRLQSDGDERVAGRNCQAIVLAPRDKLRYGYRFCADQATGLLLRAQTLDGRGEVIEQIAFTQIDIGGIDRARVNPTYKDTRGWRIEKAATVPADLSAWQVVPPPGFQKIQQVRRVISDSGEAGAAPAQNRPAEREVLQVVFSDGLAAISVFIEPGSQGREEGTIQQGAMNILGKRQGDYWLTVVGEVPAAAIRQVANSIELKSK</sequence>
<gene>
    <name evidence="8" type="ORF">CEJ45_02465</name>
</gene>
<name>A0A225SXT5_9BURK</name>
<keyword evidence="9" id="KW-1185">Reference proteome</keyword>
<protein>
    <submittedName>
        <fullName evidence="8">Transcriptional regulator</fullName>
    </submittedName>
</protein>
<dbReference type="Gene3D" id="2.50.20.10">
    <property type="entry name" value="Lipoprotein localisation LolA/LolB/LppX"/>
    <property type="match status" value="1"/>
</dbReference>
<dbReference type="Pfam" id="PF17188">
    <property type="entry name" value="MucB_RseB_C"/>
    <property type="match status" value="1"/>
</dbReference>
<evidence type="ECO:0000256" key="2">
    <source>
        <dbReference type="ARBA" id="ARBA00008150"/>
    </source>
</evidence>